<accession>A0A0G0Y136</accession>
<organism evidence="1 2">
    <name type="scientific">Candidatus Amesbacteria bacterium GW2011_GWA2_42_12</name>
    <dbReference type="NCBI Taxonomy" id="1618356"/>
    <lineage>
        <taxon>Bacteria</taxon>
        <taxon>Candidatus Amesiibacteriota</taxon>
    </lineage>
</organism>
<dbReference type="AlphaFoldDB" id="A0A0G0Y136"/>
<evidence type="ECO:0000313" key="1">
    <source>
        <dbReference type="EMBL" id="KKS30555.1"/>
    </source>
</evidence>
<dbReference type="EMBL" id="LCCN01000035">
    <property type="protein sequence ID" value="KKS30555.1"/>
    <property type="molecule type" value="Genomic_DNA"/>
</dbReference>
<reference evidence="1 2" key="1">
    <citation type="journal article" date="2015" name="Nature">
        <title>rRNA introns, odd ribosomes, and small enigmatic genomes across a large radiation of phyla.</title>
        <authorList>
            <person name="Brown C.T."/>
            <person name="Hug L.A."/>
            <person name="Thomas B.C."/>
            <person name="Sharon I."/>
            <person name="Castelle C.J."/>
            <person name="Singh A."/>
            <person name="Wilkins M.J."/>
            <person name="Williams K.H."/>
            <person name="Banfield J.F."/>
        </authorList>
    </citation>
    <scope>NUCLEOTIDE SEQUENCE [LARGE SCALE GENOMIC DNA]</scope>
</reference>
<name>A0A0G0Y136_9BACT</name>
<proteinExistence type="predicted"/>
<protein>
    <submittedName>
        <fullName evidence="1">Uncharacterized protein</fullName>
    </submittedName>
</protein>
<gene>
    <name evidence="1" type="ORF">UU93_C0035G0009</name>
</gene>
<sequence length="108" mass="11959">MSITEFQSVADIGEQFGNPRSTIPGNGGHVSRWWRLHEAYLHPSLKFCPDCVESALWSRNCCASCGGDLHPMTMENMRQLDEKKAKLTQGGVVEGLLTILVRAVQQDA</sequence>
<comment type="caution">
    <text evidence="1">The sequence shown here is derived from an EMBL/GenBank/DDBJ whole genome shotgun (WGS) entry which is preliminary data.</text>
</comment>
<evidence type="ECO:0000313" key="2">
    <source>
        <dbReference type="Proteomes" id="UP000034160"/>
    </source>
</evidence>
<dbReference type="STRING" id="1618356.UU93_C0035G0009"/>
<dbReference type="Proteomes" id="UP000034160">
    <property type="component" value="Unassembled WGS sequence"/>
</dbReference>